<dbReference type="PANTHER" id="PTHR35841:SF1">
    <property type="entry name" value="PHOSPHONATES-BINDING PERIPLASMIC PROTEIN"/>
    <property type="match status" value="1"/>
</dbReference>
<proteinExistence type="predicted"/>
<keyword evidence="2" id="KW-1185">Reference proteome</keyword>
<sequence length="260" mass="28484">MTDLVAAFPMYNRPELRVAFDMLWEGTRNNLRAAGVQDVPDCLTVVEEGLLTFWQRPDLLLSQTCGFPYRHFLKDSVALVGTPDFGLEGCPPGYYRSALVVRRDDPRETLAEFQGATLAVNDLHSQSGYAAPLVAIEQAGLRMGAIRMSGAHVASARMVAVGDADIAGLDAVSWRHMLRLDAWTCGLRVIDWTPPTPGLPYITAFAPLAVTITACLAEALRTLPPTLRDDLTMKGLVAVDRRDYLIVADPEAPEKALFRT</sequence>
<dbReference type="Pfam" id="PF12974">
    <property type="entry name" value="Phosphonate-bd"/>
    <property type="match status" value="1"/>
</dbReference>
<dbReference type="RefSeq" id="WP_281470573.1">
    <property type="nucleotide sequence ID" value="NZ_CP124537.1"/>
</dbReference>
<name>A0ABY8QDR3_9RHOB</name>
<evidence type="ECO:0000313" key="1">
    <source>
        <dbReference type="EMBL" id="WGV18390.1"/>
    </source>
</evidence>
<protein>
    <submittedName>
        <fullName evidence="1">PhnD/SsuA/transferrin family substrate-binding protein</fullName>
    </submittedName>
</protein>
<dbReference type="Gene3D" id="3.40.190.10">
    <property type="entry name" value="Periplasmic binding protein-like II"/>
    <property type="match status" value="1"/>
</dbReference>
<dbReference type="EMBL" id="CP124537">
    <property type="protein sequence ID" value="WGV18390.1"/>
    <property type="molecule type" value="Genomic_DNA"/>
</dbReference>
<organism evidence="1 2">
    <name type="scientific">Fuscovulum ytuae</name>
    <dbReference type="NCBI Taxonomy" id="3042299"/>
    <lineage>
        <taxon>Bacteria</taxon>
        <taxon>Pseudomonadati</taxon>
        <taxon>Pseudomonadota</taxon>
        <taxon>Alphaproteobacteria</taxon>
        <taxon>Rhodobacterales</taxon>
        <taxon>Paracoccaceae</taxon>
        <taxon>Fuscovulum</taxon>
    </lineage>
</organism>
<dbReference type="SUPFAM" id="SSF53850">
    <property type="entry name" value="Periplasmic binding protein-like II"/>
    <property type="match status" value="1"/>
</dbReference>
<accession>A0ABY8QDR3</accession>
<dbReference type="PANTHER" id="PTHR35841">
    <property type="entry name" value="PHOSPHONATES-BINDING PERIPLASMIC PROTEIN"/>
    <property type="match status" value="1"/>
</dbReference>
<gene>
    <name evidence="1" type="ORF">QF092_19380</name>
</gene>
<dbReference type="Proteomes" id="UP001230978">
    <property type="component" value="Plasmid unnamed2"/>
</dbReference>
<geneLocation type="plasmid" evidence="1 2">
    <name>unnamed2</name>
</geneLocation>
<evidence type="ECO:0000313" key="2">
    <source>
        <dbReference type="Proteomes" id="UP001230978"/>
    </source>
</evidence>
<reference evidence="1 2" key="1">
    <citation type="submission" date="2023-04" db="EMBL/GenBank/DDBJ databases">
        <title>YMD61, complete Genome.</title>
        <authorList>
            <person name="Zhang J."/>
        </authorList>
    </citation>
    <scope>NUCLEOTIDE SEQUENCE [LARGE SCALE GENOMIC DNA]</scope>
    <source>
        <strain evidence="1 2">YMD61</strain>
        <plasmid evidence="1 2">unnamed2</plasmid>
    </source>
</reference>
<keyword evidence="1" id="KW-0614">Plasmid</keyword>